<evidence type="ECO:0000256" key="3">
    <source>
        <dbReference type="PROSITE-ProRule" id="PRU00708"/>
    </source>
</evidence>
<keyword evidence="2" id="KW-0809">Transit peptide</keyword>
<gene>
    <name evidence="4" type="ORF">NCGR_LOCUS21894</name>
</gene>
<evidence type="ECO:0000256" key="1">
    <source>
        <dbReference type="ARBA" id="ARBA00022737"/>
    </source>
</evidence>
<dbReference type="FunFam" id="1.25.40.10:FF:001269">
    <property type="entry name" value="Pentatricopeptide repeat-containing protein At5g56310"/>
    <property type="match status" value="1"/>
</dbReference>
<evidence type="ECO:0000313" key="5">
    <source>
        <dbReference type="Proteomes" id="UP000604825"/>
    </source>
</evidence>
<dbReference type="OrthoDB" id="185373at2759"/>
<dbReference type="Pfam" id="PF01535">
    <property type="entry name" value="PPR"/>
    <property type="match status" value="2"/>
</dbReference>
<evidence type="ECO:0000256" key="2">
    <source>
        <dbReference type="ARBA" id="ARBA00022946"/>
    </source>
</evidence>
<dbReference type="InterPro" id="IPR002885">
    <property type="entry name" value="PPR_rpt"/>
</dbReference>
<keyword evidence="1" id="KW-0677">Repeat</keyword>
<dbReference type="GO" id="GO:0009451">
    <property type="term" value="P:RNA modification"/>
    <property type="evidence" value="ECO:0007669"/>
    <property type="project" value="InterPro"/>
</dbReference>
<dbReference type="Pfam" id="PF20431">
    <property type="entry name" value="E_motif"/>
    <property type="match status" value="1"/>
</dbReference>
<proteinExistence type="predicted"/>
<dbReference type="Gene3D" id="1.25.40.10">
    <property type="entry name" value="Tetratricopeptide repeat domain"/>
    <property type="match status" value="2"/>
</dbReference>
<keyword evidence="5" id="KW-1185">Reference proteome</keyword>
<dbReference type="PANTHER" id="PTHR47926:SF432">
    <property type="entry name" value="(WILD MALAYSIAN BANANA) HYPOTHETICAL PROTEIN"/>
    <property type="match status" value="1"/>
</dbReference>
<dbReference type="Proteomes" id="UP000604825">
    <property type="component" value="Unassembled WGS sequence"/>
</dbReference>
<dbReference type="PANTHER" id="PTHR47926">
    <property type="entry name" value="PENTATRICOPEPTIDE REPEAT-CONTAINING PROTEIN"/>
    <property type="match status" value="1"/>
</dbReference>
<dbReference type="NCBIfam" id="TIGR00756">
    <property type="entry name" value="PPR"/>
    <property type="match status" value="4"/>
</dbReference>
<comment type="caution">
    <text evidence="4">The sequence shown here is derived from an EMBL/GenBank/DDBJ whole genome shotgun (WGS) entry which is preliminary data.</text>
</comment>
<organism evidence="4 5">
    <name type="scientific">Miscanthus lutarioriparius</name>
    <dbReference type="NCBI Taxonomy" id="422564"/>
    <lineage>
        <taxon>Eukaryota</taxon>
        <taxon>Viridiplantae</taxon>
        <taxon>Streptophyta</taxon>
        <taxon>Embryophyta</taxon>
        <taxon>Tracheophyta</taxon>
        <taxon>Spermatophyta</taxon>
        <taxon>Magnoliopsida</taxon>
        <taxon>Liliopsida</taxon>
        <taxon>Poales</taxon>
        <taxon>Poaceae</taxon>
        <taxon>PACMAD clade</taxon>
        <taxon>Panicoideae</taxon>
        <taxon>Andropogonodae</taxon>
        <taxon>Andropogoneae</taxon>
        <taxon>Saccharinae</taxon>
        <taxon>Miscanthus</taxon>
    </lineage>
</organism>
<sequence length="506" mass="56130">MPPSPPLSPVLHRLLSLLPRLPSPRHLLQAHAFLLPRGGHRHPRLLSALLLASLRLVPHPQQTSDHAAALLRRVHPSVYLRAAARLPTHLLRRSLLGPQLHSLLLRTGHVASDTHVSASLVQLYCTCGHVADARSVFHEMAVRDVVVWNVMIAGYVKAGVLVHARELFDVMPERNVVSWTTVIGGYVQMRRPEEAVEVFRRMQVEGIEPDGVALLSVLAACGDLGAVDLGEWVHRFVVRRGLSQEIPLMNSIIDMYMKCGCIEKAVEVFEGMEEKSVVTWTTLIAGFALHGLGLQAVDMFRRMERENMAPNDVTFLAILSACSHVGLTDLGRWYFNIMVSQYRIKPQVEHYGCMVDLLGRAGCLKEAQDLVKDMPLKANAAIWGALLAAARTHGDADLGEQALVHLIELEPNNSGNYILLSNIFAEQERWDDVSKLRKAMKERGLRNVPGASSIEVDGMVHEFTSRDGSHPFLHKICEVLCEINTNMKSVGFASVFPEVLHAIEEG</sequence>
<dbReference type="GO" id="GO:0003723">
    <property type="term" value="F:RNA binding"/>
    <property type="evidence" value="ECO:0007669"/>
    <property type="project" value="InterPro"/>
</dbReference>
<dbReference type="AlphaFoldDB" id="A0A811NYW4"/>
<dbReference type="InterPro" id="IPR011990">
    <property type="entry name" value="TPR-like_helical_dom_sf"/>
</dbReference>
<dbReference type="InterPro" id="IPR046960">
    <property type="entry name" value="PPR_At4g14850-like_plant"/>
</dbReference>
<name>A0A811NYW4_9POAL</name>
<feature type="repeat" description="PPR" evidence="3">
    <location>
        <begin position="175"/>
        <end position="209"/>
    </location>
</feature>
<dbReference type="FunFam" id="1.25.40.10:FF:000242">
    <property type="entry name" value="Pentatricopeptide repeat-containing protein"/>
    <property type="match status" value="1"/>
</dbReference>
<evidence type="ECO:0000313" key="4">
    <source>
        <dbReference type="EMBL" id="CAD6232176.1"/>
    </source>
</evidence>
<feature type="repeat" description="PPR" evidence="3">
    <location>
        <begin position="276"/>
        <end position="310"/>
    </location>
</feature>
<accession>A0A811NYW4</accession>
<feature type="repeat" description="PPR" evidence="3">
    <location>
        <begin position="144"/>
        <end position="174"/>
    </location>
</feature>
<dbReference type="InterPro" id="IPR046848">
    <property type="entry name" value="E_motif"/>
</dbReference>
<protein>
    <recommendedName>
        <fullName evidence="6">Pentatricopeptide repeat-containing protein</fullName>
    </recommendedName>
</protein>
<evidence type="ECO:0008006" key="6">
    <source>
        <dbReference type="Google" id="ProtNLM"/>
    </source>
</evidence>
<reference evidence="4" key="1">
    <citation type="submission" date="2020-10" db="EMBL/GenBank/DDBJ databases">
        <authorList>
            <person name="Han B."/>
            <person name="Lu T."/>
            <person name="Zhao Q."/>
            <person name="Huang X."/>
            <person name="Zhao Y."/>
        </authorList>
    </citation>
    <scope>NUCLEOTIDE SEQUENCE</scope>
</reference>
<dbReference type="PROSITE" id="PS51375">
    <property type="entry name" value="PPR"/>
    <property type="match status" value="4"/>
</dbReference>
<dbReference type="Pfam" id="PF13041">
    <property type="entry name" value="PPR_2"/>
    <property type="match status" value="2"/>
</dbReference>
<feature type="repeat" description="PPR" evidence="3">
    <location>
        <begin position="245"/>
        <end position="275"/>
    </location>
</feature>
<dbReference type="EMBL" id="CAJGYO010000005">
    <property type="protein sequence ID" value="CAD6232176.1"/>
    <property type="molecule type" value="Genomic_DNA"/>
</dbReference>